<dbReference type="AlphaFoldDB" id="D2VZA5"/>
<dbReference type="GO" id="GO:0051537">
    <property type="term" value="F:2 iron, 2 sulfur cluster binding"/>
    <property type="evidence" value="ECO:0007669"/>
    <property type="project" value="UniProtKB-KW"/>
</dbReference>
<evidence type="ECO:0000256" key="1">
    <source>
        <dbReference type="ARBA" id="ARBA00010914"/>
    </source>
</evidence>
<keyword evidence="3" id="KW-0479">Metal-binding</keyword>
<keyword evidence="4" id="KW-0408">Iron</keyword>
<evidence type="ECO:0000256" key="4">
    <source>
        <dbReference type="ARBA" id="ARBA00023004"/>
    </source>
</evidence>
<protein>
    <submittedName>
        <fullName evidence="8">Ferredoxin</fullName>
    </submittedName>
</protein>
<organism evidence="9">
    <name type="scientific">Naegleria gruberi</name>
    <name type="common">Amoeba</name>
    <dbReference type="NCBI Taxonomy" id="5762"/>
    <lineage>
        <taxon>Eukaryota</taxon>
        <taxon>Discoba</taxon>
        <taxon>Heterolobosea</taxon>
        <taxon>Tetramitia</taxon>
        <taxon>Eutetramitia</taxon>
        <taxon>Vahlkampfiidae</taxon>
        <taxon>Naegleria</taxon>
    </lineage>
</organism>
<dbReference type="VEuPathDB" id="AmoebaDB:NAEGRDRAFT_81802"/>
<proteinExistence type="inferred from homology"/>
<gene>
    <name evidence="8" type="ORF">NAEGRDRAFT_81802</name>
</gene>
<dbReference type="InterPro" id="IPR001055">
    <property type="entry name" value="Adrenodoxin-like"/>
</dbReference>
<dbReference type="OMA" id="DFTECAR"/>
<evidence type="ECO:0000256" key="3">
    <source>
        <dbReference type="ARBA" id="ARBA00022723"/>
    </source>
</evidence>
<dbReference type="InParanoid" id="D2VZA5"/>
<comment type="similarity">
    <text evidence="1">Belongs to the adrenodoxin/putidaredoxin family.</text>
</comment>
<sequence length="120" mass="13216">MDKVVNITVFDREGKVHQVPAYVGETLMDSIRRAGINLVPDSTCLGECACVGCHVIVSNDHEHKLTQCSEDEAEILEDAPFVHENSRLACQIIVDKSIAGLVLALPQSSTDESLDPYFRF</sequence>
<evidence type="ECO:0000313" key="8">
    <source>
        <dbReference type="EMBL" id="EFC37812.1"/>
    </source>
</evidence>
<dbReference type="InterPro" id="IPR012675">
    <property type="entry name" value="Beta-grasp_dom_sf"/>
</dbReference>
<feature type="domain" description="2Fe-2S ferredoxin-type" evidence="7">
    <location>
        <begin position="5"/>
        <end position="109"/>
    </location>
</feature>
<evidence type="ECO:0000256" key="6">
    <source>
        <dbReference type="ARBA" id="ARBA00034078"/>
    </source>
</evidence>
<dbReference type="RefSeq" id="XP_002670556.1">
    <property type="nucleotide sequence ID" value="XM_002670510.1"/>
</dbReference>
<dbReference type="GO" id="GO:0005739">
    <property type="term" value="C:mitochondrion"/>
    <property type="evidence" value="ECO:0007669"/>
    <property type="project" value="TreeGrafter"/>
</dbReference>
<name>D2VZA5_NAEGR</name>
<dbReference type="Proteomes" id="UP000006671">
    <property type="component" value="Unassembled WGS sequence"/>
</dbReference>
<keyword evidence="9" id="KW-1185">Reference proteome</keyword>
<dbReference type="CDD" id="cd00207">
    <property type="entry name" value="fer2"/>
    <property type="match status" value="1"/>
</dbReference>
<dbReference type="EMBL" id="GG738914">
    <property type="protein sequence ID" value="EFC37812.1"/>
    <property type="molecule type" value="Genomic_DNA"/>
</dbReference>
<dbReference type="PRINTS" id="PR00355">
    <property type="entry name" value="ADRENODOXIN"/>
</dbReference>
<dbReference type="SUPFAM" id="SSF54292">
    <property type="entry name" value="2Fe-2S ferredoxin-like"/>
    <property type="match status" value="1"/>
</dbReference>
<dbReference type="eggNOG" id="KOG3309">
    <property type="taxonomic scope" value="Eukaryota"/>
</dbReference>
<dbReference type="PANTHER" id="PTHR23426:SF65">
    <property type="entry name" value="FERREDOXIN-2, MITOCHONDRIAL"/>
    <property type="match status" value="1"/>
</dbReference>
<dbReference type="GeneID" id="8853613"/>
<dbReference type="GO" id="GO:0009055">
    <property type="term" value="F:electron transfer activity"/>
    <property type="evidence" value="ECO:0007669"/>
    <property type="project" value="TreeGrafter"/>
</dbReference>
<reference evidence="8 9" key="1">
    <citation type="journal article" date="2010" name="Cell">
        <title>The genome of Naegleria gruberi illuminates early eukaryotic versatility.</title>
        <authorList>
            <person name="Fritz-Laylin L.K."/>
            <person name="Prochnik S.E."/>
            <person name="Ginger M.L."/>
            <person name="Dacks J.B."/>
            <person name="Carpenter M.L."/>
            <person name="Field M.C."/>
            <person name="Kuo A."/>
            <person name="Paredez A."/>
            <person name="Chapman J."/>
            <person name="Pham J."/>
            <person name="Shu S."/>
            <person name="Neupane R."/>
            <person name="Cipriano M."/>
            <person name="Mancuso J."/>
            <person name="Tu H."/>
            <person name="Salamov A."/>
            <person name="Lindquist E."/>
            <person name="Shapiro H."/>
            <person name="Lucas S."/>
            <person name="Grigoriev I.V."/>
            <person name="Cande W.Z."/>
            <person name="Fulton C."/>
            <person name="Rokhsar D.S."/>
            <person name="Dawson S.C."/>
        </authorList>
    </citation>
    <scope>NUCLEOTIDE SEQUENCE [LARGE SCALE GENOMIC DNA]</scope>
    <source>
        <strain evidence="8 9">NEG-M</strain>
    </source>
</reference>
<keyword evidence="2" id="KW-0001">2Fe-2S</keyword>
<evidence type="ECO:0000256" key="2">
    <source>
        <dbReference type="ARBA" id="ARBA00022714"/>
    </source>
</evidence>
<dbReference type="InterPro" id="IPR036010">
    <property type="entry name" value="2Fe-2S_ferredoxin-like_sf"/>
</dbReference>
<dbReference type="STRING" id="5762.D2VZA5"/>
<evidence type="ECO:0000259" key="7">
    <source>
        <dbReference type="PROSITE" id="PS51085"/>
    </source>
</evidence>
<dbReference type="PANTHER" id="PTHR23426">
    <property type="entry name" value="FERREDOXIN/ADRENODOXIN"/>
    <property type="match status" value="1"/>
</dbReference>
<comment type="cofactor">
    <cofactor evidence="6">
        <name>[2Fe-2S] cluster</name>
        <dbReference type="ChEBI" id="CHEBI:190135"/>
    </cofactor>
</comment>
<keyword evidence="5" id="KW-0411">Iron-sulfur</keyword>
<dbReference type="KEGG" id="ngr:NAEGRDRAFT_81802"/>
<accession>D2VZA5</accession>
<evidence type="ECO:0000256" key="5">
    <source>
        <dbReference type="ARBA" id="ARBA00023014"/>
    </source>
</evidence>
<evidence type="ECO:0000313" key="9">
    <source>
        <dbReference type="Proteomes" id="UP000006671"/>
    </source>
</evidence>
<dbReference type="PROSITE" id="PS51085">
    <property type="entry name" value="2FE2S_FER_2"/>
    <property type="match status" value="1"/>
</dbReference>
<dbReference type="GO" id="GO:0140647">
    <property type="term" value="P:P450-containing electron transport chain"/>
    <property type="evidence" value="ECO:0007669"/>
    <property type="project" value="InterPro"/>
</dbReference>
<dbReference type="GO" id="GO:0046872">
    <property type="term" value="F:metal ion binding"/>
    <property type="evidence" value="ECO:0007669"/>
    <property type="project" value="UniProtKB-KW"/>
</dbReference>
<dbReference type="OrthoDB" id="268593at2759"/>
<dbReference type="InterPro" id="IPR001041">
    <property type="entry name" value="2Fe-2S_ferredoxin-type"/>
</dbReference>
<dbReference type="Gene3D" id="3.10.20.30">
    <property type="match status" value="1"/>
</dbReference>